<evidence type="ECO:0000256" key="1">
    <source>
        <dbReference type="SAM" id="Coils"/>
    </source>
</evidence>
<feature type="coiled-coil region" evidence="1">
    <location>
        <begin position="284"/>
        <end position="444"/>
    </location>
</feature>
<name>A0A118JXT5_CYNCS</name>
<dbReference type="STRING" id="59895.A0A118JXT5"/>
<keyword evidence="4" id="KW-1185">Reference proteome</keyword>
<dbReference type="Gramene" id="KVH95950">
    <property type="protein sequence ID" value="KVH95950"/>
    <property type="gene ID" value="Ccrd_001954"/>
</dbReference>
<gene>
    <name evidence="3" type="ORF">Ccrd_001954</name>
</gene>
<feature type="region of interest" description="Disordered" evidence="2">
    <location>
        <begin position="195"/>
        <end position="220"/>
    </location>
</feature>
<evidence type="ECO:0000313" key="4">
    <source>
        <dbReference type="Proteomes" id="UP000243975"/>
    </source>
</evidence>
<reference evidence="3 4" key="1">
    <citation type="journal article" date="2016" name="Sci. Rep.">
        <title>The genome sequence of the outbreeding globe artichoke constructed de novo incorporating a phase-aware low-pass sequencing strategy of F1 progeny.</title>
        <authorList>
            <person name="Scaglione D."/>
            <person name="Reyes-Chin-Wo S."/>
            <person name="Acquadro A."/>
            <person name="Froenicke L."/>
            <person name="Portis E."/>
            <person name="Beitel C."/>
            <person name="Tirone M."/>
            <person name="Mauro R."/>
            <person name="Lo Monaco A."/>
            <person name="Mauromicale G."/>
            <person name="Faccioli P."/>
            <person name="Cattivelli L."/>
            <person name="Rieseberg L."/>
            <person name="Michelmore R."/>
            <person name="Lanteri S."/>
        </authorList>
    </citation>
    <scope>NUCLEOTIDE SEQUENCE [LARGE SCALE GENOMIC DNA]</scope>
    <source>
        <strain evidence="3">2C</strain>
    </source>
</reference>
<evidence type="ECO:0000256" key="2">
    <source>
        <dbReference type="SAM" id="MobiDB-lite"/>
    </source>
</evidence>
<dbReference type="OMA" id="RYWETLI"/>
<dbReference type="EMBL" id="LEKV01004367">
    <property type="protein sequence ID" value="KVH95950.1"/>
    <property type="molecule type" value="Genomic_DNA"/>
</dbReference>
<sequence>MAENLELEDESTTNPCCNEWKNRILKLQKRFERTEKARAALKEAVEIYERQFTAMEVTNLKFKKAYEAEKLQSDQERKDKEKESAARVSLENEISTLKSEILSLSQKGGSVPEHVDNELILLRGRVLDSEKEINRLREQLQKEISVAAADRMKYVEEKKRVDDAWQSSKAEKCRTDEELSNLKARLLTMETEKKQLRKDLQKERARADSEKKRADEALKTAKTDQIGAEEIKAAKKNMEMMRGTVRDPLVDDLSSQKSEDLLLQHKGHLGDQNLDVVTSLQGHVSEMGTEISRLKELLDKERRRADSEIKKAEAEKKKANKVQEMLKAEQSAADEQRRLVDVERKKAEETAHQLERLKCEANEARSKVAPDSSKFKEVNKKLEAERKKSIKEKKKAEKQQKIAELSTKNALEEKHRADRLHQQLEEYQQKYAKLKKEMEETISSRNVVEVPVYAPGKRTFPRELNAGSQGEEKVNGTNTARTVKNHGQVKQKTNQARNYADLEMEKEAEQKKAAETYKLQAMTEKSRADKLAQQLKDTKQRTINAGKDIQDLVSSRNLTDPSFVLIQKDIKAKSAEMKLLKKRLKLEKERVKHANRVAELEKNCTKAAEEELHRLKVEFAQFANRVGLCSCFPICNVGKACLEKNGNVDSKRKFMQTEACPLHLQSGKELMEPTCGVTKFSEYFKPSLDCPAPSLPISGTCTESTSGTASKMEPLLGGSNRKNVDSSALVSSMASFSDRQLVGSQGNCGFFNTKPADRAKENSNLQLPISRLSSEANRTSYDAVVADNNVKSPLRARSKDGNTRKRKRLVNAIESIEHLYAEGKTWHAKIAKNMSALHGILGHMDKPLKEGMHSDYDQHHRKIEKHFEEVTVRTSCKSIEQKEEPRIKPVGDEDVEFIAFENNAVEATHTSNSDLDKLANDVEIFKRMFEGDYMKLLNLDSAVEEERYRAAVECPLSPTLPNIEFESNQSDDLDQSMPSEVNCSSGGLPRVGTCMIPCCSSGGRTKEASYNMSTLKTYGDPVEIFRNDEDGKRTTILVPSACISQDQDSDAVMGILDSGHKGTKSSCGNESGSAYDDSSQYFVVFPEIRDSSSLSKIFHTTRTFTSQCCEISQSDCVVKNVVSALSADEILSSKEKVCAFFSLFLMSFSGVALTNFNRVFDGNFLNNLDIFSGHMGKVMSDVETRTFFAEVCDLDELITLIQDFIIDGKVLVHTDKSSETLSLSDSNVHILLKDESISLSLHKASLHQLVLGAVLLASVCADFDRIESICEASYTISRIASSSTLTILHVFAYICGEKLLRHGDYSLIMTVINSLVIYCERENLSLGFPSCTKCPFFDGAVSMEELASLLLKSLWSYALCAQCEGCSTACCMHEFGIITYKSTTVPDGTLSKLGDVLSLLELLASKMNWGWVCDNIISQLLKLLEACVKETPLSAIFVLLGQLARLGIDANGFQDVEVENIRVKLSSFISGSTSSKIGLPVQFAAVNALLDTMPLSFQEVCNISTELQTLVSPSTPTDCIQKWFSLLSDEQKSSIRLLTSGVD</sequence>
<accession>A0A118JXT5</accession>
<keyword evidence="1" id="KW-0175">Coiled coil</keyword>
<feature type="coiled-coil region" evidence="1">
    <location>
        <begin position="492"/>
        <end position="541"/>
    </location>
</feature>
<feature type="coiled-coil region" evidence="1">
    <location>
        <begin position="570"/>
        <end position="625"/>
    </location>
</feature>
<dbReference type="OrthoDB" id="1933275at2759"/>
<proteinExistence type="predicted"/>
<evidence type="ECO:0000313" key="3">
    <source>
        <dbReference type="EMBL" id="KVH95950.1"/>
    </source>
</evidence>
<protein>
    <submittedName>
        <fullName evidence="3">Uncharacterized protein</fullName>
    </submittedName>
</protein>
<organism evidence="3 4">
    <name type="scientific">Cynara cardunculus var. scolymus</name>
    <name type="common">Globe artichoke</name>
    <name type="synonym">Cynara scolymus</name>
    <dbReference type="NCBI Taxonomy" id="59895"/>
    <lineage>
        <taxon>Eukaryota</taxon>
        <taxon>Viridiplantae</taxon>
        <taxon>Streptophyta</taxon>
        <taxon>Embryophyta</taxon>
        <taxon>Tracheophyta</taxon>
        <taxon>Spermatophyta</taxon>
        <taxon>Magnoliopsida</taxon>
        <taxon>eudicotyledons</taxon>
        <taxon>Gunneridae</taxon>
        <taxon>Pentapetalae</taxon>
        <taxon>asterids</taxon>
        <taxon>campanulids</taxon>
        <taxon>Asterales</taxon>
        <taxon>Asteraceae</taxon>
        <taxon>Carduoideae</taxon>
        <taxon>Cardueae</taxon>
        <taxon>Carduinae</taxon>
        <taxon>Cynara</taxon>
    </lineage>
</organism>
<comment type="caution">
    <text evidence="3">The sequence shown here is derived from an EMBL/GenBank/DDBJ whole genome shotgun (WGS) entry which is preliminary data.</text>
</comment>
<dbReference type="PANTHER" id="PTHR35480:SF1">
    <property type="entry name" value="MATERNAL EFFECT EMBRYO ARREST 22"/>
    <property type="match status" value="1"/>
</dbReference>
<dbReference type="Proteomes" id="UP000243975">
    <property type="component" value="Unassembled WGS sequence"/>
</dbReference>
<dbReference type="PANTHER" id="PTHR35480">
    <property type="entry name" value="MATERNAL EFFECT EMBRYO ARREST 22"/>
    <property type="match status" value="1"/>
</dbReference>